<protein>
    <submittedName>
        <fullName evidence="2">Uncharacterized protein</fullName>
    </submittedName>
</protein>
<feature type="compositionally biased region" description="Low complexity" evidence="1">
    <location>
        <begin position="88"/>
        <end position="101"/>
    </location>
</feature>
<evidence type="ECO:0000256" key="1">
    <source>
        <dbReference type="SAM" id="MobiDB-lite"/>
    </source>
</evidence>
<feature type="region of interest" description="Disordered" evidence="1">
    <location>
        <begin position="85"/>
        <end position="104"/>
    </location>
</feature>
<proteinExistence type="predicted"/>
<name>A0A1C6HMV9_9FIRM</name>
<sequence length="126" mass="13070">MPMASAPSPDRVRAMAGMLVPVKVRPVFSKLIEHHTGRSQFSFTASTAAFTSAKSVMVSHTTRSAPLAAPCRTCRANSSMASSICRLPPGSSSSPIGPRSSATLHPVPAAARRAMRTAASTTCSTV</sequence>
<accession>A0A1C6HMV9</accession>
<evidence type="ECO:0000313" key="2">
    <source>
        <dbReference type="EMBL" id="SCJ58927.1"/>
    </source>
</evidence>
<dbReference type="EMBL" id="FMHG01000001">
    <property type="protein sequence ID" value="SCJ58927.1"/>
    <property type="molecule type" value="Genomic_DNA"/>
</dbReference>
<organism evidence="2">
    <name type="scientific">uncultured Anaerotruncus sp</name>
    <dbReference type="NCBI Taxonomy" id="905011"/>
    <lineage>
        <taxon>Bacteria</taxon>
        <taxon>Bacillati</taxon>
        <taxon>Bacillota</taxon>
        <taxon>Clostridia</taxon>
        <taxon>Eubacteriales</taxon>
        <taxon>Oscillospiraceae</taxon>
        <taxon>Anaerotruncus</taxon>
        <taxon>environmental samples</taxon>
    </lineage>
</organism>
<reference evidence="2" key="1">
    <citation type="submission" date="2015-09" db="EMBL/GenBank/DDBJ databases">
        <authorList>
            <consortium name="Pathogen Informatics"/>
        </authorList>
    </citation>
    <scope>NUCLEOTIDE SEQUENCE</scope>
    <source>
        <strain evidence="2">2789STDY5834896</strain>
    </source>
</reference>
<gene>
    <name evidence="2" type="ORF">SAMEA3545359_00940</name>
</gene>
<dbReference type="AlphaFoldDB" id="A0A1C6HMV9"/>